<keyword evidence="5" id="KW-0573">Peptidoglycan synthesis</keyword>
<evidence type="ECO:0000256" key="5">
    <source>
        <dbReference type="ARBA" id="ARBA00022984"/>
    </source>
</evidence>
<dbReference type="STRING" id="46680.GCA_000807755_00187"/>
<dbReference type="PANTHER" id="PTHR21581:SF26">
    <property type="entry name" value="D-ALANYL-D-ALANINE ENDOPEPTIDASE"/>
    <property type="match status" value="1"/>
</dbReference>
<dbReference type="SUPFAM" id="SSF56601">
    <property type="entry name" value="beta-lactamase/transpeptidase-like"/>
    <property type="match status" value="1"/>
</dbReference>
<comment type="caution">
    <text evidence="12">The sequence shown here is derived from an EMBL/GenBank/DDBJ whole genome shotgun (WGS) entry which is preliminary data.</text>
</comment>
<evidence type="ECO:0000256" key="9">
    <source>
        <dbReference type="RuleBase" id="RU004016"/>
    </source>
</evidence>
<feature type="active site" description="Acyl-ester intermediate" evidence="7">
    <location>
        <position position="68"/>
    </location>
</feature>
<accession>A0A246FA26</accession>
<feature type="active site" evidence="7">
    <location>
        <position position="125"/>
    </location>
</feature>
<dbReference type="GO" id="GO:0006508">
    <property type="term" value="P:proteolysis"/>
    <property type="evidence" value="ECO:0007669"/>
    <property type="project" value="InterPro"/>
</dbReference>
<dbReference type="GO" id="GO:0071555">
    <property type="term" value="P:cell wall organization"/>
    <property type="evidence" value="ECO:0007669"/>
    <property type="project" value="UniProtKB-KW"/>
</dbReference>
<dbReference type="Proteomes" id="UP000198145">
    <property type="component" value="Unassembled WGS sequence"/>
</dbReference>
<evidence type="ECO:0000256" key="2">
    <source>
        <dbReference type="ARBA" id="ARBA00022729"/>
    </source>
</evidence>
<proteinExistence type="inferred from homology"/>
<feature type="signal peptide" evidence="10">
    <location>
        <begin position="1"/>
        <end position="25"/>
    </location>
</feature>
<keyword evidence="6" id="KW-0961">Cell wall biogenesis/degradation</keyword>
<evidence type="ECO:0000256" key="1">
    <source>
        <dbReference type="ARBA" id="ARBA00007164"/>
    </source>
</evidence>
<dbReference type="RefSeq" id="WP_088417338.1">
    <property type="nucleotide sequence ID" value="NZ_NJBA01000003.1"/>
</dbReference>
<evidence type="ECO:0000256" key="3">
    <source>
        <dbReference type="ARBA" id="ARBA00022801"/>
    </source>
</evidence>
<evidence type="ECO:0000256" key="6">
    <source>
        <dbReference type="ARBA" id="ARBA00023316"/>
    </source>
</evidence>
<evidence type="ECO:0000256" key="8">
    <source>
        <dbReference type="PIRSR" id="PIRSR618044-2"/>
    </source>
</evidence>
<reference evidence="12 13" key="1">
    <citation type="submission" date="2017-06" db="EMBL/GenBank/DDBJ databases">
        <title>Draft genome of Pseudomonas nitroreducens DF05.</title>
        <authorList>
            <person name="Iyer R."/>
        </authorList>
    </citation>
    <scope>NUCLEOTIDE SEQUENCE [LARGE SCALE GENOMIC DNA]</scope>
    <source>
        <strain evidence="12 13">DF05</strain>
    </source>
</reference>
<dbReference type="Gene3D" id="3.40.710.10">
    <property type="entry name" value="DD-peptidase/beta-lactamase superfamily"/>
    <property type="match status" value="1"/>
</dbReference>
<evidence type="ECO:0000313" key="12">
    <source>
        <dbReference type="EMBL" id="OWP51172.1"/>
    </source>
</evidence>
<keyword evidence="2 10" id="KW-0732">Signal</keyword>
<feature type="binding site" evidence="8">
    <location>
        <position position="232"/>
    </location>
    <ligand>
        <name>substrate</name>
    </ligand>
</feature>
<feature type="chain" id="PRO_5013190560" evidence="10">
    <location>
        <begin position="26"/>
        <end position="310"/>
    </location>
</feature>
<dbReference type="Pfam" id="PF00768">
    <property type="entry name" value="Peptidase_S11"/>
    <property type="match status" value="1"/>
</dbReference>
<dbReference type="InterPro" id="IPR012338">
    <property type="entry name" value="Beta-lactam/transpept-like"/>
</dbReference>
<dbReference type="GO" id="GO:0009252">
    <property type="term" value="P:peptidoglycan biosynthetic process"/>
    <property type="evidence" value="ECO:0007669"/>
    <property type="project" value="UniProtKB-KW"/>
</dbReference>
<keyword evidence="4" id="KW-0133">Cell shape</keyword>
<dbReference type="GO" id="GO:0009002">
    <property type="term" value="F:serine-type D-Ala-D-Ala carboxypeptidase activity"/>
    <property type="evidence" value="ECO:0007669"/>
    <property type="project" value="InterPro"/>
</dbReference>
<dbReference type="PANTHER" id="PTHR21581">
    <property type="entry name" value="D-ALANYL-D-ALANINE CARBOXYPEPTIDASE"/>
    <property type="match status" value="1"/>
</dbReference>
<protein>
    <submittedName>
        <fullName evidence="12">D-alanyl-D-alanine endopeptidase</fullName>
    </submittedName>
</protein>
<dbReference type="InterPro" id="IPR018044">
    <property type="entry name" value="Peptidase_S11"/>
</dbReference>
<dbReference type="EMBL" id="NJBA01000003">
    <property type="protein sequence ID" value="OWP51172.1"/>
    <property type="molecule type" value="Genomic_DNA"/>
</dbReference>
<feature type="domain" description="Peptidase S11 D-alanyl-D-alanine carboxypeptidase A N-terminal" evidence="11">
    <location>
        <begin position="35"/>
        <end position="262"/>
    </location>
</feature>
<name>A0A246FA26_PSENT</name>
<dbReference type="InterPro" id="IPR001967">
    <property type="entry name" value="Peptidase_S11_N"/>
</dbReference>
<organism evidence="12 13">
    <name type="scientific">Pseudomonas nitroreducens</name>
    <dbReference type="NCBI Taxonomy" id="46680"/>
    <lineage>
        <taxon>Bacteria</taxon>
        <taxon>Pseudomonadati</taxon>
        <taxon>Pseudomonadota</taxon>
        <taxon>Gammaproteobacteria</taxon>
        <taxon>Pseudomonadales</taxon>
        <taxon>Pseudomonadaceae</taxon>
        <taxon>Pseudomonas</taxon>
    </lineage>
</organism>
<comment type="similarity">
    <text evidence="1 9">Belongs to the peptidase S11 family.</text>
</comment>
<gene>
    <name evidence="12" type="ORF">CEG18_09895</name>
</gene>
<evidence type="ECO:0000256" key="4">
    <source>
        <dbReference type="ARBA" id="ARBA00022960"/>
    </source>
</evidence>
<sequence length="310" mass="33081">MPSRRSILSLLFACAAVVCSSNTFAASPAKPASPKELVLASGSALVVDMENGKTLYSSNPNLVVPIASVTKLMTAMVTLDAKLPMNELIPVDISETAEMKGVFSRVHLGSMISRQNMLLLALMSSENRAAASLAHNYPGGSKAFVAAMNAKAKSLGMTSTHYVEPTGLSIHNVSDANDLIRLAKAAYTYPQIRAMSTTATSDARFSKPSYSLSFFNTNPLVRNGKWDIRLTKTGFTNDAGHCLVMVTMMNGRPVALALLDAFGKRTHVADAARIRRWVETGVASPVPAVALQYKAQRSQARASNVTATAQ</sequence>
<dbReference type="GO" id="GO:0008360">
    <property type="term" value="P:regulation of cell shape"/>
    <property type="evidence" value="ECO:0007669"/>
    <property type="project" value="UniProtKB-KW"/>
</dbReference>
<dbReference type="eggNOG" id="COG1686">
    <property type="taxonomic scope" value="Bacteria"/>
</dbReference>
<dbReference type="NCBIfam" id="NF008668">
    <property type="entry name" value="PRK11669.1"/>
    <property type="match status" value="1"/>
</dbReference>
<evidence type="ECO:0000256" key="10">
    <source>
        <dbReference type="SAM" id="SignalP"/>
    </source>
</evidence>
<keyword evidence="3" id="KW-0378">Hydrolase</keyword>
<evidence type="ECO:0000256" key="7">
    <source>
        <dbReference type="PIRSR" id="PIRSR618044-1"/>
    </source>
</evidence>
<feature type="active site" description="Proton acceptor" evidence="7">
    <location>
        <position position="71"/>
    </location>
</feature>
<dbReference type="PRINTS" id="PR00725">
    <property type="entry name" value="DADACBPTASE1"/>
</dbReference>
<dbReference type="AlphaFoldDB" id="A0A246FA26"/>
<evidence type="ECO:0000313" key="13">
    <source>
        <dbReference type="Proteomes" id="UP000198145"/>
    </source>
</evidence>
<evidence type="ECO:0000259" key="11">
    <source>
        <dbReference type="Pfam" id="PF00768"/>
    </source>
</evidence>